<evidence type="ECO:0000256" key="1">
    <source>
        <dbReference type="SAM" id="Phobius"/>
    </source>
</evidence>
<accession>A0A0K2GBX6</accession>
<dbReference type="KEGG" id="nmv:NITMOv2_2031"/>
<protein>
    <submittedName>
        <fullName evidence="2">Uncharacterized protein</fullName>
    </submittedName>
</protein>
<sequence>MKGLAYAIRGFASIAMMLFGAFMTLMGFMGLYYGEFHGPANSLFNLAIGLAMAIGGWKLFPALRS</sequence>
<proteinExistence type="predicted"/>
<dbReference type="RefSeq" id="WP_053379615.1">
    <property type="nucleotide sequence ID" value="NZ_CP011801.1"/>
</dbReference>
<dbReference type="STRING" id="42253.NITMOv2_2031"/>
<evidence type="ECO:0000313" key="2">
    <source>
        <dbReference type="EMBL" id="ALA58448.1"/>
    </source>
</evidence>
<feature type="transmembrane region" description="Helical" evidence="1">
    <location>
        <begin position="40"/>
        <end position="60"/>
    </location>
</feature>
<dbReference type="EMBL" id="CP011801">
    <property type="protein sequence ID" value="ALA58448.1"/>
    <property type="molecule type" value="Genomic_DNA"/>
</dbReference>
<dbReference type="Proteomes" id="UP000069205">
    <property type="component" value="Chromosome"/>
</dbReference>
<keyword evidence="3" id="KW-1185">Reference proteome</keyword>
<evidence type="ECO:0000313" key="3">
    <source>
        <dbReference type="Proteomes" id="UP000069205"/>
    </source>
</evidence>
<dbReference type="PATRIC" id="fig|42253.5.peg.2003"/>
<gene>
    <name evidence="2" type="ORF">NITMOv2_2031</name>
</gene>
<dbReference type="AlphaFoldDB" id="A0A0K2GBX6"/>
<keyword evidence="1" id="KW-0812">Transmembrane</keyword>
<organism evidence="2 3">
    <name type="scientific">Nitrospira moscoviensis</name>
    <dbReference type="NCBI Taxonomy" id="42253"/>
    <lineage>
        <taxon>Bacteria</taxon>
        <taxon>Pseudomonadati</taxon>
        <taxon>Nitrospirota</taxon>
        <taxon>Nitrospiria</taxon>
        <taxon>Nitrospirales</taxon>
        <taxon>Nitrospiraceae</taxon>
        <taxon>Nitrospira</taxon>
    </lineage>
</organism>
<reference evidence="2 3" key="1">
    <citation type="journal article" date="2015" name="Proc. Natl. Acad. Sci. U.S.A.">
        <title>Expanded metabolic versatility of ubiquitous nitrite-oxidizing bacteria from the genus Nitrospira.</title>
        <authorList>
            <person name="Koch H."/>
            <person name="Lucker S."/>
            <person name="Albertsen M."/>
            <person name="Kitzinger K."/>
            <person name="Herbold C."/>
            <person name="Spieck E."/>
            <person name="Nielsen P.H."/>
            <person name="Wagner M."/>
            <person name="Daims H."/>
        </authorList>
    </citation>
    <scope>NUCLEOTIDE SEQUENCE [LARGE SCALE GENOMIC DNA]</scope>
    <source>
        <strain evidence="2 3">NSP M-1</strain>
    </source>
</reference>
<keyword evidence="1" id="KW-0472">Membrane</keyword>
<name>A0A0K2GBX6_NITMO</name>
<keyword evidence="1" id="KW-1133">Transmembrane helix</keyword>
<feature type="transmembrane region" description="Helical" evidence="1">
    <location>
        <begin position="12"/>
        <end position="34"/>
    </location>
</feature>